<dbReference type="SUPFAM" id="SSF144052">
    <property type="entry name" value="Thermophilic metalloprotease-like"/>
    <property type="match status" value="1"/>
</dbReference>
<keyword evidence="3" id="KW-0482">Metalloprotease</keyword>
<dbReference type="RefSeq" id="WP_110170113.1">
    <property type="nucleotide sequence ID" value="NZ_CP015136.1"/>
</dbReference>
<dbReference type="STRING" id="1855912.LuPra_01448"/>
<dbReference type="OrthoDB" id="9803993at2"/>
<sequence precursor="true">MKRTLPILLASVLLVGTSSYTAAAQDLPWETLASRIVSSLEVRKGERVLLRYDPQTYGALEPVVRKQLEAAGAVVESLTYAPAADLAARLARTDVYIWLPAGESANTGPAERALLAKWLDEGKGRQIHFHWNGGTRDADGLPVAHTPAYDAVYLDALNIDYAVLGRRQRAAASLLRSAEARVTTPAGTDIRFRVGDRPFNLQDGDASRERIAEAKVRVDREVELPAGVLRVAPLESTVQGTLVVPKARFGATVVTRARLEIKDGLVVKATADEGQAALDAFLASAPGAKQFREFGLGFNPKLVVPAGQTALPYYGYGDAVVRLSLGDNEEIGGAVRGGGVRWLFFPDTTVTVGSTTLVKNGKLVDLTSRR</sequence>
<feature type="chain" id="PRO_5007511529" evidence="2">
    <location>
        <begin position="25"/>
        <end position="370"/>
    </location>
</feature>
<evidence type="ECO:0000256" key="2">
    <source>
        <dbReference type="SAM" id="SignalP"/>
    </source>
</evidence>
<protein>
    <submittedName>
        <fullName evidence="3">Thermophilic metalloprotease (M29)</fullName>
    </submittedName>
</protein>
<gene>
    <name evidence="3" type="ORF">LuPra_01448</name>
</gene>
<feature type="signal peptide" evidence="2">
    <location>
        <begin position="1"/>
        <end position="24"/>
    </location>
</feature>
<name>A0A143PKF8_LUTPR</name>
<dbReference type="InterPro" id="IPR000787">
    <property type="entry name" value="Peptidase_M29"/>
</dbReference>
<evidence type="ECO:0000313" key="4">
    <source>
        <dbReference type="Proteomes" id="UP000076079"/>
    </source>
</evidence>
<accession>A0A143PKF8</accession>
<proteinExistence type="predicted"/>
<organism evidence="3 4">
    <name type="scientific">Luteitalea pratensis</name>
    <dbReference type="NCBI Taxonomy" id="1855912"/>
    <lineage>
        <taxon>Bacteria</taxon>
        <taxon>Pseudomonadati</taxon>
        <taxon>Acidobacteriota</taxon>
        <taxon>Vicinamibacteria</taxon>
        <taxon>Vicinamibacterales</taxon>
        <taxon>Vicinamibacteraceae</taxon>
        <taxon>Luteitalea</taxon>
    </lineage>
</organism>
<keyword evidence="3" id="KW-0645">Protease</keyword>
<dbReference type="PATRIC" id="fig|1813736.3.peg.1500"/>
<dbReference type="Pfam" id="PF02073">
    <property type="entry name" value="Peptidase_M29"/>
    <property type="match status" value="1"/>
</dbReference>
<evidence type="ECO:0000256" key="1">
    <source>
        <dbReference type="ARBA" id="ARBA00022723"/>
    </source>
</evidence>
<dbReference type="GO" id="GO:0006508">
    <property type="term" value="P:proteolysis"/>
    <property type="evidence" value="ECO:0007669"/>
    <property type="project" value="UniProtKB-KW"/>
</dbReference>
<dbReference type="GO" id="GO:0046872">
    <property type="term" value="F:metal ion binding"/>
    <property type="evidence" value="ECO:0007669"/>
    <property type="project" value="UniProtKB-KW"/>
</dbReference>
<keyword evidence="4" id="KW-1185">Reference proteome</keyword>
<dbReference type="Proteomes" id="UP000076079">
    <property type="component" value="Chromosome"/>
</dbReference>
<keyword evidence="3" id="KW-0378">Hydrolase</keyword>
<keyword evidence="1" id="KW-0479">Metal-binding</keyword>
<reference evidence="4" key="2">
    <citation type="submission" date="2016-04" db="EMBL/GenBank/DDBJ databases">
        <title>First Complete Genome Sequence of a Subdivision 6 Acidobacterium.</title>
        <authorList>
            <person name="Huang S."/>
            <person name="Vieira S."/>
            <person name="Bunk B."/>
            <person name="Riedel T."/>
            <person name="Sproeer C."/>
            <person name="Overmann J."/>
        </authorList>
    </citation>
    <scope>NUCLEOTIDE SEQUENCE [LARGE SCALE GENOMIC DNA]</scope>
    <source>
        <strain evidence="4">DSM 100886 HEG_-6_39</strain>
    </source>
</reference>
<dbReference type="AlphaFoldDB" id="A0A143PKF8"/>
<dbReference type="InterPro" id="IPR052170">
    <property type="entry name" value="M29_Exopeptidase"/>
</dbReference>
<dbReference type="PANTHER" id="PTHR34448:SF1">
    <property type="entry name" value="BLL6088 PROTEIN"/>
    <property type="match status" value="1"/>
</dbReference>
<dbReference type="KEGG" id="abac:LuPra_01448"/>
<keyword evidence="2" id="KW-0732">Signal</keyword>
<dbReference type="GO" id="GO:0004177">
    <property type="term" value="F:aminopeptidase activity"/>
    <property type="evidence" value="ECO:0007669"/>
    <property type="project" value="InterPro"/>
</dbReference>
<dbReference type="GO" id="GO:0008237">
    <property type="term" value="F:metallopeptidase activity"/>
    <property type="evidence" value="ECO:0007669"/>
    <property type="project" value="UniProtKB-KW"/>
</dbReference>
<dbReference type="EMBL" id="CP015136">
    <property type="protein sequence ID" value="AMY08254.1"/>
    <property type="molecule type" value="Genomic_DNA"/>
</dbReference>
<reference evidence="3 4" key="1">
    <citation type="journal article" date="2016" name="Genome Announc.">
        <title>First Complete Genome Sequence of a Subdivision 6 Acidobacterium Strain.</title>
        <authorList>
            <person name="Huang S."/>
            <person name="Vieira S."/>
            <person name="Bunk B."/>
            <person name="Riedel T."/>
            <person name="Sproer C."/>
            <person name="Overmann J."/>
        </authorList>
    </citation>
    <scope>NUCLEOTIDE SEQUENCE [LARGE SCALE GENOMIC DNA]</scope>
    <source>
        <strain evidence="4">DSM 100886 HEG_-6_39</strain>
    </source>
</reference>
<dbReference type="PANTHER" id="PTHR34448">
    <property type="entry name" value="AMINOPEPTIDASE"/>
    <property type="match status" value="1"/>
</dbReference>
<evidence type="ECO:0000313" key="3">
    <source>
        <dbReference type="EMBL" id="AMY08254.1"/>
    </source>
</evidence>